<evidence type="ECO:0000256" key="2">
    <source>
        <dbReference type="SAM" id="SignalP"/>
    </source>
</evidence>
<dbReference type="PANTHER" id="PTHR31270:SF1">
    <property type="entry name" value="GLUTAMINYL-PEPTIDE CYCLOTRANSFERASE"/>
    <property type="match status" value="1"/>
</dbReference>
<gene>
    <name evidence="3" type="ORF">JOF53_006551</name>
</gene>
<feature type="compositionally biased region" description="Low complexity" evidence="1">
    <location>
        <begin position="43"/>
        <end position="54"/>
    </location>
</feature>
<reference evidence="3 4" key="1">
    <citation type="submission" date="2021-03" db="EMBL/GenBank/DDBJ databases">
        <title>Sequencing the genomes of 1000 actinobacteria strains.</title>
        <authorList>
            <person name="Klenk H.-P."/>
        </authorList>
    </citation>
    <scope>NUCLEOTIDE SEQUENCE [LARGE SCALE GENOMIC DNA]</scope>
    <source>
        <strain evidence="3 4">DSM 44580</strain>
    </source>
</reference>
<dbReference type="SUPFAM" id="SSF50969">
    <property type="entry name" value="YVTN repeat-like/Quinoprotein amine dehydrogenase"/>
    <property type="match status" value="1"/>
</dbReference>
<evidence type="ECO:0000313" key="4">
    <source>
        <dbReference type="Proteomes" id="UP001519363"/>
    </source>
</evidence>
<feature type="region of interest" description="Disordered" evidence="1">
    <location>
        <begin position="27"/>
        <end position="59"/>
    </location>
</feature>
<dbReference type="RefSeq" id="WP_086789701.1">
    <property type="nucleotide sequence ID" value="NZ_JAGIOO010000001.1"/>
</dbReference>
<feature type="signal peptide" evidence="2">
    <location>
        <begin position="1"/>
        <end position="27"/>
    </location>
</feature>
<dbReference type="InterPro" id="IPR011044">
    <property type="entry name" value="Quino_amine_DH_bsu"/>
</dbReference>
<dbReference type="Proteomes" id="UP001519363">
    <property type="component" value="Unassembled WGS sequence"/>
</dbReference>
<dbReference type="InterPro" id="IPR007788">
    <property type="entry name" value="QCT"/>
</dbReference>
<sequence>MTTSIRHRRASTLLLTTTLLLSGAACTRQPEQPDPSAASVPQTTSATRSTSATAPRNGIESLEPEVLAEYPHDRQAHTQGVEVRDGVVLESTGQVGHSSLRAVEMTTGKVVHQVQVPEPLYAMGIATVPGVGIWQLTWKDGIAILREPNTFVEIRRVRIPGQGWGACFDGTRLITSDGMDRLQLRDPATFERQGEIRVTRSDYTPVGELNELECVDGAVWASVWQRQEAVRIDPATGQVTGVADLRRLHRIERPTGPEDLLNGLAAIPGTNGEFLVFGKHFGQTFRVRWHKAKP</sequence>
<protein>
    <submittedName>
        <fullName evidence="3">Glutaminyl-peptide cyclotransferase</fullName>
        <ecNumber evidence="3">2.3.2.5</ecNumber>
    </submittedName>
</protein>
<dbReference type="PANTHER" id="PTHR31270">
    <property type="entry name" value="GLUTAMINYL-PEPTIDE CYCLOTRANSFERASE"/>
    <property type="match status" value="1"/>
</dbReference>
<evidence type="ECO:0000256" key="1">
    <source>
        <dbReference type="SAM" id="MobiDB-lite"/>
    </source>
</evidence>
<keyword evidence="2" id="KW-0732">Signal</keyword>
<dbReference type="EC" id="2.3.2.5" evidence="3"/>
<dbReference type="Pfam" id="PF05096">
    <property type="entry name" value="Glu_cyclase_2"/>
    <property type="match status" value="1"/>
</dbReference>
<dbReference type="PROSITE" id="PS51257">
    <property type="entry name" value="PROKAR_LIPOPROTEIN"/>
    <property type="match status" value="1"/>
</dbReference>
<dbReference type="GO" id="GO:0016603">
    <property type="term" value="F:glutaminyl-peptide cyclotransferase activity"/>
    <property type="evidence" value="ECO:0007669"/>
    <property type="project" value="UniProtKB-EC"/>
</dbReference>
<keyword evidence="3" id="KW-0012">Acyltransferase</keyword>
<evidence type="ECO:0000313" key="3">
    <source>
        <dbReference type="EMBL" id="MBP2477679.1"/>
    </source>
</evidence>
<proteinExistence type="predicted"/>
<keyword evidence="4" id="KW-1185">Reference proteome</keyword>
<keyword evidence="3" id="KW-0808">Transferase</keyword>
<name>A0ABS5AM78_9PSEU</name>
<organism evidence="3 4">
    <name type="scientific">Crossiella equi</name>
    <dbReference type="NCBI Taxonomy" id="130796"/>
    <lineage>
        <taxon>Bacteria</taxon>
        <taxon>Bacillati</taxon>
        <taxon>Actinomycetota</taxon>
        <taxon>Actinomycetes</taxon>
        <taxon>Pseudonocardiales</taxon>
        <taxon>Pseudonocardiaceae</taxon>
        <taxon>Crossiella</taxon>
    </lineage>
</organism>
<accession>A0ABS5AM78</accession>
<feature type="chain" id="PRO_5046385976" evidence="2">
    <location>
        <begin position="28"/>
        <end position="294"/>
    </location>
</feature>
<comment type="caution">
    <text evidence="3">The sequence shown here is derived from an EMBL/GenBank/DDBJ whole genome shotgun (WGS) entry which is preliminary data.</text>
</comment>
<dbReference type="EMBL" id="JAGIOO010000001">
    <property type="protein sequence ID" value="MBP2477679.1"/>
    <property type="molecule type" value="Genomic_DNA"/>
</dbReference>